<feature type="region of interest" description="Disordered" evidence="1">
    <location>
        <begin position="524"/>
        <end position="551"/>
    </location>
</feature>
<feature type="compositionally biased region" description="Gly residues" evidence="1">
    <location>
        <begin position="367"/>
        <end position="377"/>
    </location>
</feature>
<evidence type="ECO:0000313" key="2">
    <source>
        <dbReference type="EMBL" id="KAG2499875.1"/>
    </source>
</evidence>
<proteinExistence type="predicted"/>
<dbReference type="Proteomes" id="UP000612055">
    <property type="component" value="Unassembled WGS sequence"/>
</dbReference>
<accession>A0A835YBG2</accession>
<dbReference type="SUPFAM" id="SSF53335">
    <property type="entry name" value="S-adenosyl-L-methionine-dependent methyltransferases"/>
    <property type="match status" value="1"/>
</dbReference>
<protein>
    <submittedName>
        <fullName evidence="2">Uncharacterized protein</fullName>
    </submittedName>
</protein>
<sequence length="551" mass="56089">MAAAEAPEGGTADPAADCPRAVLAAAFPPDPAERPSLIDLRSAEAFMASRLSNSCHVPLDELVPRMFLLPDRTTPLALLVEGPPAETLVHGAAAPGGAKEDIQVAAFLRSRGWTVALCAQATPELLRAAAEAGLLEEGGDPAALRRRWPFQPSRLLLRQVGPIEEMLARSWLESQDHQQPGAEPGPSGVDKAEDGARRLRLRVLDVGCGSGRDLAWLATRESTVALALGGPPPSSAVKAGSGAGLEGDAMRAAADAIGAVAEAGAEAGARGASGSGASSSVDVRVSWECVGLDSWHGALTRAAEALSLGGVPGGPGGVTLHLAQIEGGSGELRALPLPPAPNKDAVGRTQKRHEQHRLLLTYLPQGQGQGQQQGPGQGQEPAGAASAPAETATASAPSPTPATASGAGTAAAATSASAPGSALELGTFDVVLCVRFLERSFLPRMAALLRPGGFLLYSTFVDGPGLRAFGRPSGRDHVLQRDELAGACFGPGQGFEVVLDEVGLTADGREVSLFCARKVAAQEDKQGEKGEQRGLGRGQAGAAEAPAVEGV</sequence>
<gene>
    <name evidence="2" type="ORF">HYH03_002166</name>
</gene>
<dbReference type="AlphaFoldDB" id="A0A835YBG2"/>
<dbReference type="Gene3D" id="3.40.50.150">
    <property type="entry name" value="Vaccinia Virus protein VP39"/>
    <property type="match status" value="1"/>
</dbReference>
<feature type="compositionally biased region" description="Basic and acidic residues" evidence="1">
    <location>
        <begin position="524"/>
        <end position="534"/>
    </location>
</feature>
<evidence type="ECO:0000313" key="3">
    <source>
        <dbReference type="Proteomes" id="UP000612055"/>
    </source>
</evidence>
<comment type="caution">
    <text evidence="2">The sequence shown here is derived from an EMBL/GenBank/DDBJ whole genome shotgun (WGS) entry which is preliminary data.</text>
</comment>
<feature type="region of interest" description="Disordered" evidence="1">
    <location>
        <begin position="366"/>
        <end position="407"/>
    </location>
</feature>
<dbReference type="OrthoDB" id="74240at2759"/>
<feature type="compositionally biased region" description="Low complexity" evidence="1">
    <location>
        <begin position="378"/>
        <end position="407"/>
    </location>
</feature>
<feature type="region of interest" description="Disordered" evidence="1">
    <location>
        <begin position="331"/>
        <end position="353"/>
    </location>
</feature>
<reference evidence="2" key="1">
    <citation type="journal article" date="2020" name="bioRxiv">
        <title>Comparative genomics of Chlamydomonas.</title>
        <authorList>
            <person name="Craig R.J."/>
            <person name="Hasan A.R."/>
            <person name="Ness R.W."/>
            <person name="Keightley P.D."/>
        </authorList>
    </citation>
    <scope>NUCLEOTIDE SEQUENCE</scope>
    <source>
        <strain evidence="2">CCAP 11/70</strain>
    </source>
</reference>
<organism evidence="2 3">
    <name type="scientific">Edaphochlamys debaryana</name>
    <dbReference type="NCBI Taxonomy" id="47281"/>
    <lineage>
        <taxon>Eukaryota</taxon>
        <taxon>Viridiplantae</taxon>
        <taxon>Chlorophyta</taxon>
        <taxon>core chlorophytes</taxon>
        <taxon>Chlorophyceae</taxon>
        <taxon>CS clade</taxon>
        <taxon>Chlamydomonadales</taxon>
        <taxon>Chlamydomonadales incertae sedis</taxon>
        <taxon>Edaphochlamys</taxon>
    </lineage>
</organism>
<dbReference type="EMBL" id="JAEHOE010000005">
    <property type="protein sequence ID" value="KAG2499875.1"/>
    <property type="molecule type" value="Genomic_DNA"/>
</dbReference>
<feature type="compositionally biased region" description="Low complexity" evidence="1">
    <location>
        <begin position="540"/>
        <end position="551"/>
    </location>
</feature>
<name>A0A835YBG2_9CHLO</name>
<dbReference type="InterPro" id="IPR029063">
    <property type="entry name" value="SAM-dependent_MTases_sf"/>
</dbReference>
<keyword evidence="3" id="KW-1185">Reference proteome</keyword>
<evidence type="ECO:0000256" key="1">
    <source>
        <dbReference type="SAM" id="MobiDB-lite"/>
    </source>
</evidence>